<evidence type="ECO:0000256" key="1">
    <source>
        <dbReference type="SAM" id="MobiDB-lite"/>
    </source>
</evidence>
<reference evidence="2" key="2">
    <citation type="submission" date="2022-06" db="UniProtKB">
        <authorList>
            <consortium name="EnsemblMetazoa"/>
        </authorList>
    </citation>
    <scope>IDENTIFICATION</scope>
    <source>
        <strain evidence="2">DF5081</strain>
    </source>
</reference>
<dbReference type="EnsemblMetazoa" id="CJA38579b.1">
    <property type="protein sequence ID" value="CJA38579b.1"/>
    <property type="gene ID" value="WBGene00214426"/>
</dbReference>
<dbReference type="Proteomes" id="UP000005237">
    <property type="component" value="Unassembled WGS sequence"/>
</dbReference>
<evidence type="ECO:0000313" key="3">
    <source>
        <dbReference type="Proteomes" id="UP000005237"/>
    </source>
</evidence>
<dbReference type="AlphaFoldDB" id="A0A8R1EMC4"/>
<sequence length="184" mass="20552">MRVSDAATQVLWRSATFCGTLAFPAKEILQTYPNNKLDAKTIDVELRRKLRMEKVKADLLKQPKDGEKPRNSYVGSVPPRTPPPITVKSDGEEVDEDDDEEEEDEDEEEEETEETDSGEGSDFENFKPKRPIIAAVRRDDGALVPVIHQTTVRPTVVSPNHKNPQYQVATPKTLTVIQATPGVV</sequence>
<protein>
    <submittedName>
        <fullName evidence="2">Uncharacterized protein</fullName>
    </submittedName>
</protein>
<reference evidence="3" key="1">
    <citation type="submission" date="2010-08" db="EMBL/GenBank/DDBJ databases">
        <authorList>
            <consortium name="Caenorhabditis japonica Sequencing Consortium"/>
            <person name="Wilson R.K."/>
        </authorList>
    </citation>
    <scope>NUCLEOTIDE SEQUENCE [LARGE SCALE GENOMIC DNA]</scope>
    <source>
        <strain evidence="3">DF5081</strain>
    </source>
</reference>
<feature type="region of interest" description="Disordered" evidence="1">
    <location>
        <begin position="57"/>
        <end position="132"/>
    </location>
</feature>
<proteinExistence type="predicted"/>
<keyword evidence="3" id="KW-1185">Reference proteome</keyword>
<evidence type="ECO:0000313" key="2">
    <source>
        <dbReference type="EnsemblMetazoa" id="CJA38579b.1"/>
    </source>
</evidence>
<feature type="compositionally biased region" description="Acidic residues" evidence="1">
    <location>
        <begin position="92"/>
        <end position="122"/>
    </location>
</feature>
<name>A0A8R1EMC4_CAEJA</name>
<organism evidence="2 3">
    <name type="scientific">Caenorhabditis japonica</name>
    <dbReference type="NCBI Taxonomy" id="281687"/>
    <lineage>
        <taxon>Eukaryota</taxon>
        <taxon>Metazoa</taxon>
        <taxon>Ecdysozoa</taxon>
        <taxon>Nematoda</taxon>
        <taxon>Chromadorea</taxon>
        <taxon>Rhabditida</taxon>
        <taxon>Rhabditina</taxon>
        <taxon>Rhabditomorpha</taxon>
        <taxon>Rhabditoidea</taxon>
        <taxon>Rhabditidae</taxon>
        <taxon>Peloderinae</taxon>
        <taxon>Caenorhabditis</taxon>
    </lineage>
</organism>
<accession>A0A8R1EMC4</accession>
<feature type="compositionally biased region" description="Basic and acidic residues" evidence="1">
    <location>
        <begin position="57"/>
        <end position="70"/>
    </location>
</feature>